<name>A0AAD9TJX4_9ROSI</name>
<protein>
    <submittedName>
        <fullName evidence="1">Uncharacterized protein</fullName>
    </submittedName>
</protein>
<sequence>MEKTDKWDISVLDLMKMKRWGIYAGTIWVDAMLLATKNVHQSILEVKGHAMSPAVLIHRVNVSMIAPYQHLKHALPVSDDALLPVMIHVAVKIVLLSFLDVKQLEFVIT</sequence>
<organism evidence="1 2">
    <name type="scientific">Dipteronia dyeriana</name>
    <dbReference type="NCBI Taxonomy" id="168575"/>
    <lineage>
        <taxon>Eukaryota</taxon>
        <taxon>Viridiplantae</taxon>
        <taxon>Streptophyta</taxon>
        <taxon>Embryophyta</taxon>
        <taxon>Tracheophyta</taxon>
        <taxon>Spermatophyta</taxon>
        <taxon>Magnoliopsida</taxon>
        <taxon>eudicotyledons</taxon>
        <taxon>Gunneridae</taxon>
        <taxon>Pentapetalae</taxon>
        <taxon>rosids</taxon>
        <taxon>malvids</taxon>
        <taxon>Sapindales</taxon>
        <taxon>Sapindaceae</taxon>
        <taxon>Hippocastanoideae</taxon>
        <taxon>Acereae</taxon>
        <taxon>Dipteronia</taxon>
    </lineage>
</organism>
<keyword evidence="2" id="KW-1185">Reference proteome</keyword>
<dbReference type="AlphaFoldDB" id="A0AAD9TJX4"/>
<comment type="caution">
    <text evidence="1">The sequence shown here is derived from an EMBL/GenBank/DDBJ whole genome shotgun (WGS) entry which is preliminary data.</text>
</comment>
<dbReference type="Proteomes" id="UP001280121">
    <property type="component" value="Unassembled WGS sequence"/>
</dbReference>
<evidence type="ECO:0000313" key="2">
    <source>
        <dbReference type="Proteomes" id="UP001280121"/>
    </source>
</evidence>
<evidence type="ECO:0000313" key="1">
    <source>
        <dbReference type="EMBL" id="KAK2637509.1"/>
    </source>
</evidence>
<reference evidence="1" key="1">
    <citation type="journal article" date="2023" name="Plant J.">
        <title>Genome sequences and population genomics provide insights into the demographic history, inbreeding, and mutation load of two 'living fossil' tree species of Dipteronia.</title>
        <authorList>
            <person name="Feng Y."/>
            <person name="Comes H.P."/>
            <person name="Chen J."/>
            <person name="Zhu S."/>
            <person name="Lu R."/>
            <person name="Zhang X."/>
            <person name="Li P."/>
            <person name="Qiu J."/>
            <person name="Olsen K.M."/>
            <person name="Qiu Y."/>
        </authorList>
    </citation>
    <scope>NUCLEOTIDE SEQUENCE</scope>
    <source>
        <strain evidence="1">KIB01</strain>
    </source>
</reference>
<gene>
    <name evidence="1" type="ORF">Ddye_032301</name>
</gene>
<proteinExistence type="predicted"/>
<accession>A0AAD9TJX4</accession>
<dbReference type="EMBL" id="JANJYI010000009">
    <property type="protein sequence ID" value="KAK2637509.1"/>
    <property type="molecule type" value="Genomic_DNA"/>
</dbReference>